<protein>
    <submittedName>
        <fullName evidence="1">Uncharacterized protein</fullName>
    </submittedName>
</protein>
<sequence length="75" mass="8820">MHEQSLQKITDSNISIDSFMTKGEVKVIILDGSNNVVLAETPMYGKNRDRYTRWPVHKFKLYKFSQNRYLADRVP</sequence>
<evidence type="ECO:0000313" key="2">
    <source>
        <dbReference type="Proteomes" id="UP000464658"/>
    </source>
</evidence>
<dbReference type="AlphaFoldDB" id="A0A5S9MGP0"/>
<evidence type="ECO:0000313" key="1">
    <source>
        <dbReference type="EMBL" id="BBP90979.1"/>
    </source>
</evidence>
<dbReference type="Proteomes" id="UP000464658">
    <property type="component" value="Chromosome"/>
</dbReference>
<reference evidence="1 2" key="1">
    <citation type="submission" date="2019-12" db="EMBL/GenBank/DDBJ databases">
        <title>Full genome sequence of a Bacillus safensis strain isolated from commercially available natto in Indonesia.</title>
        <authorList>
            <person name="Yoshida M."/>
            <person name="Uomi M."/>
            <person name="Waturangi D."/>
            <person name="Ekaputri J.J."/>
            <person name="Setiamarga D.H.E."/>
        </authorList>
    </citation>
    <scope>NUCLEOTIDE SEQUENCE [LARGE SCALE GENOMIC DNA]</scope>
    <source>
        <strain evidence="1 2">IDN1</strain>
    </source>
</reference>
<accession>A0A5S9MGP0</accession>
<gene>
    <name evidence="1" type="ORF">BsIDN1_45970</name>
</gene>
<dbReference type="EMBL" id="AP021906">
    <property type="protein sequence ID" value="BBP90979.1"/>
    <property type="molecule type" value="Genomic_DNA"/>
</dbReference>
<proteinExistence type="predicted"/>
<organism evidence="1 2">
    <name type="scientific">Bacillus safensis</name>
    <dbReference type="NCBI Taxonomy" id="561879"/>
    <lineage>
        <taxon>Bacteria</taxon>
        <taxon>Bacillati</taxon>
        <taxon>Bacillota</taxon>
        <taxon>Bacilli</taxon>
        <taxon>Bacillales</taxon>
        <taxon>Bacillaceae</taxon>
        <taxon>Bacillus</taxon>
    </lineage>
</organism>
<name>A0A5S9MGP0_BACIA</name>